<dbReference type="GeneID" id="83155834"/>
<dbReference type="PATRIC" id="fig|213810.4.peg.988"/>
<gene>
    <name evidence="2" type="ordered locus">RUM_10880</name>
</gene>
<dbReference type="EMBL" id="FP929052">
    <property type="protein sequence ID" value="CBL17241.1"/>
    <property type="molecule type" value="Genomic_DNA"/>
</dbReference>
<keyword evidence="3" id="KW-1185">Reference proteome</keyword>
<reference evidence="2" key="2">
    <citation type="submission" date="2010-03" db="EMBL/GenBank/DDBJ databases">
        <authorList>
            <person name="Pajon A."/>
        </authorList>
    </citation>
    <scope>NUCLEOTIDE SEQUENCE</scope>
    <source>
        <strain evidence="2">Type strain: 18P13</strain>
    </source>
</reference>
<protein>
    <recommendedName>
        <fullName evidence="1">DUF6935 domain-containing protein</fullName>
    </recommendedName>
</protein>
<dbReference type="KEGG" id="rch:RUM_10880"/>
<evidence type="ECO:0000259" key="1">
    <source>
        <dbReference type="Pfam" id="PF22043"/>
    </source>
</evidence>
<dbReference type="Pfam" id="PF22043">
    <property type="entry name" value="DUF6935"/>
    <property type="match status" value="1"/>
</dbReference>
<dbReference type="RefSeq" id="WP_015558148.1">
    <property type="nucleotide sequence ID" value="NC_021039.1"/>
</dbReference>
<reference evidence="2" key="1">
    <citation type="submission" date="2010-03" db="EMBL/GenBank/DDBJ databases">
        <title>The genome sequence of Ruminococcus sp. 18P13.</title>
        <authorList>
            <consortium name="metaHIT consortium -- http://www.metahit.eu/"/>
            <person name="Pajon A."/>
            <person name="Turner K."/>
            <person name="Parkhill J."/>
            <person name="Bernalier A."/>
        </authorList>
    </citation>
    <scope>NUCLEOTIDE SEQUENCE [LARGE SCALE GENOMIC DNA]</scope>
    <source>
        <strain evidence="2">Type strain: 18P13</strain>
    </source>
</reference>
<sequence>MPIYDGLNTTPQVAGGTAQSAGFQRETFRFTALPENLAQMQAFPEANLSTPYQTAVMTVLALCAYAADKNRGIEMLNWLRGPRPLNGQEISFLNDRFRGGKDYLPYTYFAGATPDNGYTPAQPYTITVECGHFSEEEAGYMKLFIPCGGADSPRPVKLRQRGRDGKWFLWEQYLLTGVRLPKAADPWACGQDGSASGR</sequence>
<feature type="domain" description="DUF6935" evidence="1">
    <location>
        <begin position="32"/>
        <end position="182"/>
    </location>
</feature>
<dbReference type="OrthoDB" id="980987at2"/>
<evidence type="ECO:0000313" key="3">
    <source>
        <dbReference type="Proteomes" id="UP000007054"/>
    </source>
</evidence>
<organism evidence="2 3">
    <name type="scientific">Ruminococcus champanellensis (strain DSM 18848 / JCM 17042 / KCTC 15320 / 18P13)</name>
    <dbReference type="NCBI Taxonomy" id="213810"/>
    <lineage>
        <taxon>Bacteria</taxon>
        <taxon>Bacillati</taxon>
        <taxon>Bacillota</taxon>
        <taxon>Clostridia</taxon>
        <taxon>Eubacteriales</taxon>
        <taxon>Oscillospiraceae</taxon>
        <taxon>Ruminococcus</taxon>
    </lineage>
</organism>
<dbReference type="HOGENOM" id="CLU_111558_0_0_9"/>
<dbReference type="InterPro" id="IPR053907">
    <property type="entry name" value="DUF6935"/>
</dbReference>
<name>D4LC96_RUMC1</name>
<proteinExistence type="predicted"/>
<evidence type="ECO:0000313" key="2">
    <source>
        <dbReference type="EMBL" id="CBL17241.1"/>
    </source>
</evidence>
<dbReference type="STRING" id="213810.RUM_10880"/>
<dbReference type="AlphaFoldDB" id="D4LC96"/>
<dbReference type="BioCyc" id="RCHA213810:RUM_RS05215-MONOMER"/>
<accession>D4LC96</accession>
<dbReference type="Proteomes" id="UP000007054">
    <property type="component" value="Chromosome"/>
</dbReference>